<gene>
    <name evidence="1" type="ORF">J7656_02095</name>
</gene>
<evidence type="ECO:0000313" key="2">
    <source>
        <dbReference type="Proteomes" id="UP000679341"/>
    </source>
</evidence>
<dbReference type="OrthoDB" id="315651at2157"/>
<keyword evidence="2" id="KW-1185">Reference proteome</keyword>
<dbReference type="EMBL" id="CP073695">
    <property type="protein sequence ID" value="QUO48173.1"/>
    <property type="molecule type" value="Genomic_DNA"/>
</dbReference>
<reference evidence="1 2" key="1">
    <citation type="submission" date="2021-03" db="EMBL/GenBank/DDBJ databases">
        <title>Halorubrum sodomense MBLA0099, Whole genome shotgun sequencing.</title>
        <authorList>
            <person name="Seo M.-J."/>
            <person name="Cho E.-S."/>
            <person name="Hwang C.Y."/>
        </authorList>
    </citation>
    <scope>NUCLEOTIDE SEQUENCE [LARGE SCALE GENOMIC DNA]</scope>
    <source>
        <strain evidence="1 2">MBLA0099</strain>
    </source>
</reference>
<dbReference type="Proteomes" id="UP000679341">
    <property type="component" value="Chromosome"/>
</dbReference>
<dbReference type="KEGG" id="hss:J7656_02095"/>
<sequence>MEFIRSDSKDVRIRVHLRAGSMDGDDVVAYEDVDELPDDAATRIPQILDDHPLERYPVGAYIGTLSPPGLESRQIRDPDEVLSEPYPRDIELAEFPPEEDQLYKW</sequence>
<dbReference type="AlphaFoldDB" id="A0A8T8LM40"/>
<protein>
    <submittedName>
        <fullName evidence="1">Uncharacterized protein</fullName>
    </submittedName>
</protein>
<dbReference type="GeneID" id="64826293"/>
<organism evidence="1 2">
    <name type="scientific">Halorubrum ruber</name>
    <dbReference type="NCBI Taxonomy" id="2982524"/>
    <lineage>
        <taxon>Archaea</taxon>
        <taxon>Methanobacteriati</taxon>
        <taxon>Methanobacteriota</taxon>
        <taxon>Stenosarchaea group</taxon>
        <taxon>Halobacteria</taxon>
        <taxon>Halobacteriales</taxon>
        <taxon>Haloferacaceae</taxon>
        <taxon>Halorubrum</taxon>
    </lineage>
</organism>
<evidence type="ECO:0000313" key="1">
    <source>
        <dbReference type="EMBL" id="QUO48173.1"/>
    </source>
</evidence>
<dbReference type="RefSeq" id="WP_211553926.1">
    <property type="nucleotide sequence ID" value="NZ_CP073695.1"/>
</dbReference>
<accession>A0A8T8LM40</accession>
<proteinExistence type="predicted"/>
<name>A0A8T8LM40_9EURY</name>